<keyword evidence="3" id="KW-0808">Transferase</keyword>
<dbReference type="AlphaFoldDB" id="A0A1G7RDL0"/>
<dbReference type="InterPro" id="IPR011639">
    <property type="entry name" value="MethylTrfase_TaqI-like_dom"/>
</dbReference>
<evidence type="ECO:0000256" key="1">
    <source>
        <dbReference type="ARBA" id="ARBA00011900"/>
    </source>
</evidence>
<gene>
    <name evidence="7" type="ORF">SAMN05421791_1032</name>
</gene>
<evidence type="ECO:0000256" key="4">
    <source>
        <dbReference type="ARBA" id="ARBA00022691"/>
    </source>
</evidence>
<sequence length="895" mass="102487">MKFNTISEISKKWGLSERRIQFLASEGRIEGAAKKSGVWLIPESAINPSKQNKKNISSDIKNRRKLKSIINTFSKLTENSCSDSELRTYFLTSLNCLLLKNIIMFEEDELKKICETCLEKMIRINSIDTECFAKTFEYIETSLTKSLIDRPINLLSWSYQYLNEYFSDDTSLSKTQFFTEQYMIDYLVNHIDIENLKSSIIDPCCGGGNMLVSVLENRFNLDDSCKDIDSINKHLENVVGIDIDKDLAFIATLNLRIACIKELSKHVNTLDHDLWQSIKPNIYYTTNGSITGSLSNEINLYNTISDETIKIRGLYNSFDVVITNPPFATKKGMNESLSKFLNENFPLSNSDVCVAFIEKASDFLTKNGVSLMVVQNAWMFLKTFAEFRKKFLNEHYVEDIVDLGSGAFFDLSGEKSNVALLKFHNFRNSNNNYISFKNLKKLNISRKAHALNNSNISNIKIKQDIILSNEKYRFDFLNFGTFKDFYYSGLKVSDFAVPMQGTSTGNNKELVGYFWEHFNDSEWILVSKGGGYSKWQGLNRYVVKWGEDAEYIKNQKGHALRNVKHFDNTELVFSDTGTSGLNVRLLLESQIFIASGPGIRMIKGNHFAMLAYLNSLLASYFMRALSPKLTIAAGYIGGLPITEDIVNSEYLTTLSKICIESKKIVLSNRPNNFEYNDSLLSVLPKNLNEAAKYIVNIEIDAELRRLNAEQSIDEYINSAAEISKENIGHMYDEIGFPAYTLKKNKIINLEEVDKKWDKCTDLVGAIKKVRLNKHEIGVDGPLEFISMQLETNPFSVSSYIKKDLDKFELILSKYKNLILHNLILSHFKYSVSKGLEVSKTHIEELVEYLTMYFEQDEDFIKNWIRNSFNVIHNEIFMGSPVLEVKDKVICEVKHE</sequence>
<evidence type="ECO:0000256" key="3">
    <source>
        <dbReference type="ARBA" id="ARBA00022679"/>
    </source>
</evidence>
<evidence type="ECO:0000259" key="6">
    <source>
        <dbReference type="Pfam" id="PF07669"/>
    </source>
</evidence>
<dbReference type="InterPro" id="IPR050953">
    <property type="entry name" value="N4_N6_ade-DNA_methylase"/>
</dbReference>
<dbReference type="OrthoDB" id="9814572at2"/>
<protein>
    <recommendedName>
        <fullName evidence="1">site-specific DNA-methyltransferase (adenine-specific)</fullName>
        <ecNumber evidence="1">2.1.1.72</ecNumber>
    </recommendedName>
</protein>
<accession>A0A1G7RDL0</accession>
<evidence type="ECO:0000256" key="5">
    <source>
        <dbReference type="ARBA" id="ARBA00047942"/>
    </source>
</evidence>
<dbReference type="RefSeq" id="WP_090289416.1">
    <property type="nucleotide sequence ID" value="NZ_FNCK01000003.1"/>
</dbReference>
<dbReference type="GO" id="GO:0003676">
    <property type="term" value="F:nucleic acid binding"/>
    <property type="evidence" value="ECO:0007669"/>
    <property type="project" value="InterPro"/>
</dbReference>
<dbReference type="PANTHER" id="PTHR33841:SF1">
    <property type="entry name" value="DNA METHYLTRANSFERASE A"/>
    <property type="match status" value="1"/>
</dbReference>
<dbReference type="PRINTS" id="PR00507">
    <property type="entry name" value="N12N6MTFRASE"/>
</dbReference>
<dbReference type="Gene3D" id="3.40.50.150">
    <property type="entry name" value="Vaccinia Virus protein VP39"/>
    <property type="match status" value="1"/>
</dbReference>
<dbReference type="PANTHER" id="PTHR33841">
    <property type="entry name" value="DNA METHYLTRANSFERASE YEEA-RELATED"/>
    <property type="match status" value="1"/>
</dbReference>
<dbReference type="EMBL" id="FNCK01000003">
    <property type="protein sequence ID" value="SDG08861.1"/>
    <property type="molecule type" value="Genomic_DNA"/>
</dbReference>
<evidence type="ECO:0000256" key="2">
    <source>
        <dbReference type="ARBA" id="ARBA00022603"/>
    </source>
</evidence>
<dbReference type="EC" id="2.1.1.72" evidence="1"/>
<evidence type="ECO:0000313" key="8">
    <source>
        <dbReference type="Proteomes" id="UP000199708"/>
    </source>
</evidence>
<name>A0A1G7RDL0_9LACT</name>
<dbReference type="InterPro" id="IPR029063">
    <property type="entry name" value="SAM-dependent_MTases_sf"/>
</dbReference>
<feature type="domain" description="Type II methyltransferase M.TaqI-like" evidence="6">
    <location>
        <begin position="236"/>
        <end position="408"/>
    </location>
</feature>
<dbReference type="Pfam" id="PF07669">
    <property type="entry name" value="Eco57I"/>
    <property type="match status" value="1"/>
</dbReference>
<keyword evidence="8" id="KW-1185">Reference proteome</keyword>
<dbReference type="STRING" id="120956.SAMN05421791_1032"/>
<dbReference type="PROSITE" id="PS00092">
    <property type="entry name" value="N6_MTASE"/>
    <property type="match status" value="1"/>
</dbReference>
<dbReference type="SUPFAM" id="SSF53335">
    <property type="entry name" value="S-adenosyl-L-methionine-dependent methyltransferases"/>
    <property type="match status" value="1"/>
</dbReference>
<keyword evidence="2 7" id="KW-0489">Methyltransferase</keyword>
<dbReference type="GO" id="GO:0009007">
    <property type="term" value="F:site-specific DNA-methyltransferase (adenine-specific) activity"/>
    <property type="evidence" value="ECO:0007669"/>
    <property type="project" value="UniProtKB-EC"/>
</dbReference>
<keyword evidence="4" id="KW-0949">S-adenosyl-L-methionine</keyword>
<comment type="catalytic activity">
    <reaction evidence="5">
        <text>a 2'-deoxyadenosine in DNA + S-adenosyl-L-methionine = an N(6)-methyl-2'-deoxyadenosine in DNA + S-adenosyl-L-homocysteine + H(+)</text>
        <dbReference type="Rhea" id="RHEA:15197"/>
        <dbReference type="Rhea" id="RHEA-COMP:12418"/>
        <dbReference type="Rhea" id="RHEA-COMP:12419"/>
        <dbReference type="ChEBI" id="CHEBI:15378"/>
        <dbReference type="ChEBI" id="CHEBI:57856"/>
        <dbReference type="ChEBI" id="CHEBI:59789"/>
        <dbReference type="ChEBI" id="CHEBI:90615"/>
        <dbReference type="ChEBI" id="CHEBI:90616"/>
        <dbReference type="EC" id="2.1.1.72"/>
    </reaction>
</comment>
<dbReference type="GO" id="GO:0006304">
    <property type="term" value="P:DNA modification"/>
    <property type="evidence" value="ECO:0007669"/>
    <property type="project" value="InterPro"/>
</dbReference>
<reference evidence="7 8" key="1">
    <citation type="submission" date="2016-10" db="EMBL/GenBank/DDBJ databases">
        <authorList>
            <person name="de Groot N.N."/>
        </authorList>
    </citation>
    <scope>NUCLEOTIDE SEQUENCE [LARGE SCALE GENOMIC DNA]</scope>
    <source>
        <strain evidence="7 8">ATCC BAA-466</strain>
    </source>
</reference>
<evidence type="ECO:0000313" key="7">
    <source>
        <dbReference type="EMBL" id="SDG08861.1"/>
    </source>
</evidence>
<dbReference type="InterPro" id="IPR002052">
    <property type="entry name" value="DNA_methylase_N6_adenine_CS"/>
</dbReference>
<organism evidence="7 8">
    <name type="scientific">Facklamia miroungae</name>
    <dbReference type="NCBI Taxonomy" id="120956"/>
    <lineage>
        <taxon>Bacteria</taxon>
        <taxon>Bacillati</taxon>
        <taxon>Bacillota</taxon>
        <taxon>Bacilli</taxon>
        <taxon>Lactobacillales</taxon>
        <taxon>Aerococcaceae</taxon>
        <taxon>Facklamia</taxon>
    </lineage>
</organism>
<proteinExistence type="predicted"/>
<dbReference type="Proteomes" id="UP000199708">
    <property type="component" value="Unassembled WGS sequence"/>
</dbReference>
<dbReference type="GO" id="GO:0032259">
    <property type="term" value="P:methylation"/>
    <property type="evidence" value="ECO:0007669"/>
    <property type="project" value="UniProtKB-KW"/>
</dbReference>